<proteinExistence type="predicted"/>
<evidence type="ECO:0000313" key="4">
    <source>
        <dbReference type="Proteomes" id="UP000285961"/>
    </source>
</evidence>
<dbReference type="Pfam" id="PF00033">
    <property type="entry name" value="Cytochrome_B"/>
    <property type="match status" value="1"/>
</dbReference>
<dbReference type="InterPro" id="IPR048259">
    <property type="entry name" value="Cytochrome_b_N_euk/bac"/>
</dbReference>
<dbReference type="GO" id="GO:0016491">
    <property type="term" value="F:oxidoreductase activity"/>
    <property type="evidence" value="ECO:0007669"/>
    <property type="project" value="InterPro"/>
</dbReference>
<sequence>MVEQEQKETKPQTQPSFEQRSGLRELFELFSLTGFVYGPLDERLDIRDALEKNLKKPVPHHVNWLFCFGGISLFLFVVQGVTGIMLLMYYRPTVAEAYKSVVFITNNVPFGWLVRGLHHWAANLMIIMVFLHMARVFFYGAYKPPRDFNWVTGVILLTLTLGFGFTGYLLPWSQISYWATTVGTEVPAAVPFIGGFLSTLIRGGQAVGQSTLTRFFAVHVVILPLVISFFLLGHFFMIRKQGISGPL</sequence>
<comment type="caution">
    <text evidence="3">The sequence shown here is derived from an EMBL/GenBank/DDBJ whole genome shotgun (WGS) entry which is preliminary data.</text>
</comment>
<reference evidence="3 4" key="1">
    <citation type="journal article" date="2017" name="ISME J.">
        <title>Energy and carbon metabolisms in a deep terrestrial subsurface fluid microbial community.</title>
        <authorList>
            <person name="Momper L."/>
            <person name="Jungbluth S.P."/>
            <person name="Lee M.D."/>
            <person name="Amend J.P."/>
        </authorList>
    </citation>
    <scope>NUCLEOTIDE SEQUENCE [LARGE SCALE GENOMIC DNA]</scope>
    <source>
        <strain evidence="3">SURF_17</strain>
    </source>
</reference>
<feature type="transmembrane region" description="Helical" evidence="1">
    <location>
        <begin position="120"/>
        <end position="138"/>
    </location>
</feature>
<gene>
    <name evidence="3" type="ORF">C4532_19870</name>
</gene>
<feature type="transmembrane region" description="Helical" evidence="1">
    <location>
        <begin position="62"/>
        <end position="90"/>
    </location>
</feature>
<feature type="transmembrane region" description="Helical" evidence="1">
    <location>
        <begin position="216"/>
        <end position="238"/>
    </location>
</feature>
<keyword evidence="1" id="KW-0472">Membrane</keyword>
<dbReference type="Proteomes" id="UP000285961">
    <property type="component" value="Unassembled WGS sequence"/>
</dbReference>
<keyword evidence="1" id="KW-0812">Transmembrane</keyword>
<keyword evidence="1" id="KW-1133">Transmembrane helix</keyword>
<dbReference type="GO" id="GO:0022904">
    <property type="term" value="P:respiratory electron transport chain"/>
    <property type="evidence" value="ECO:0007669"/>
    <property type="project" value="InterPro"/>
</dbReference>
<feature type="domain" description="Cytochrome b/b6 N-terminal region profile" evidence="2">
    <location>
        <begin position="36"/>
        <end position="247"/>
    </location>
</feature>
<dbReference type="PIRSF" id="PIRSF000032">
    <property type="entry name" value="Cytochrome_b6"/>
    <property type="match status" value="1"/>
</dbReference>
<evidence type="ECO:0000256" key="1">
    <source>
        <dbReference type="SAM" id="Phobius"/>
    </source>
</evidence>
<name>A0A419EN43_9BACT</name>
<dbReference type="EMBL" id="QZKI01000143">
    <property type="protein sequence ID" value="RJP64083.1"/>
    <property type="molecule type" value="Genomic_DNA"/>
</dbReference>
<dbReference type="PANTHER" id="PTHR19271">
    <property type="entry name" value="CYTOCHROME B"/>
    <property type="match status" value="1"/>
</dbReference>
<dbReference type="SUPFAM" id="SSF81342">
    <property type="entry name" value="Transmembrane di-heme cytochromes"/>
    <property type="match status" value="1"/>
</dbReference>
<dbReference type="InterPro" id="IPR027387">
    <property type="entry name" value="Cytb/b6-like_sf"/>
</dbReference>
<feature type="transmembrane region" description="Helical" evidence="1">
    <location>
        <begin position="150"/>
        <end position="170"/>
    </location>
</feature>
<organism evidence="3 4">
    <name type="scientific">Candidatus Abyssobacteria bacterium SURF_17</name>
    <dbReference type="NCBI Taxonomy" id="2093361"/>
    <lineage>
        <taxon>Bacteria</taxon>
        <taxon>Pseudomonadati</taxon>
        <taxon>Candidatus Hydrogenedentota</taxon>
        <taxon>Candidatus Abyssobacteria</taxon>
    </lineage>
</organism>
<dbReference type="GO" id="GO:0009055">
    <property type="term" value="F:electron transfer activity"/>
    <property type="evidence" value="ECO:0007669"/>
    <property type="project" value="InterPro"/>
</dbReference>
<dbReference type="PANTHER" id="PTHR19271:SF16">
    <property type="entry name" value="CYTOCHROME B"/>
    <property type="match status" value="1"/>
</dbReference>
<evidence type="ECO:0000259" key="2">
    <source>
        <dbReference type="PROSITE" id="PS51002"/>
    </source>
</evidence>
<dbReference type="AlphaFoldDB" id="A0A419EN43"/>
<dbReference type="Gene3D" id="1.20.810.10">
    <property type="entry name" value="Cytochrome Bc1 Complex, Chain C"/>
    <property type="match status" value="1"/>
</dbReference>
<protein>
    <submittedName>
        <fullName evidence="3">DUF4405 domain-containing protein</fullName>
    </submittedName>
</protein>
<dbReference type="PROSITE" id="PS51002">
    <property type="entry name" value="CYTB_NTER"/>
    <property type="match status" value="1"/>
</dbReference>
<evidence type="ECO:0000313" key="3">
    <source>
        <dbReference type="EMBL" id="RJP64083.1"/>
    </source>
</evidence>
<dbReference type="InterPro" id="IPR005797">
    <property type="entry name" value="Cyt_b/b6_N"/>
</dbReference>
<accession>A0A419EN43</accession>
<dbReference type="GO" id="GO:0016020">
    <property type="term" value="C:membrane"/>
    <property type="evidence" value="ECO:0007669"/>
    <property type="project" value="InterPro"/>
</dbReference>
<dbReference type="InterPro" id="IPR016174">
    <property type="entry name" value="Di-haem_cyt_TM"/>
</dbReference>
<dbReference type="CDD" id="cd00284">
    <property type="entry name" value="Cytochrome_b_N"/>
    <property type="match status" value="1"/>
</dbReference>